<dbReference type="AlphaFoldDB" id="A0A561UNT9"/>
<comment type="caution">
    <text evidence="1">The sequence shown here is derived from an EMBL/GenBank/DDBJ whole genome shotgun (WGS) entry which is preliminary data.</text>
</comment>
<keyword evidence="2" id="KW-1185">Reference proteome</keyword>
<dbReference type="Proteomes" id="UP000317940">
    <property type="component" value="Unassembled WGS sequence"/>
</dbReference>
<sequence length="67" mass="7539">MVAVDTYTRYCESCGTPVTEGPEGGYVCGACFHVVEPRGADEARKRRRIERATMVAEAARLRQLQRY</sequence>
<gene>
    <name evidence="1" type="ORF">FHX73_114917</name>
</gene>
<evidence type="ECO:0000313" key="1">
    <source>
        <dbReference type="EMBL" id="TWG01035.1"/>
    </source>
</evidence>
<name>A0A561UNT9_9ACTN</name>
<evidence type="ECO:0000313" key="2">
    <source>
        <dbReference type="Proteomes" id="UP000317940"/>
    </source>
</evidence>
<organism evidence="1 2">
    <name type="scientific">Kitasatospora viridis</name>
    <dbReference type="NCBI Taxonomy" id="281105"/>
    <lineage>
        <taxon>Bacteria</taxon>
        <taxon>Bacillati</taxon>
        <taxon>Actinomycetota</taxon>
        <taxon>Actinomycetes</taxon>
        <taxon>Kitasatosporales</taxon>
        <taxon>Streptomycetaceae</taxon>
        <taxon>Kitasatospora</taxon>
    </lineage>
</organism>
<accession>A0A561UNT9</accession>
<protein>
    <submittedName>
        <fullName evidence="1">Uncharacterized protein</fullName>
    </submittedName>
</protein>
<dbReference type="EMBL" id="VIWT01000001">
    <property type="protein sequence ID" value="TWG01035.1"/>
    <property type="molecule type" value="Genomic_DNA"/>
</dbReference>
<reference evidence="1 2" key="1">
    <citation type="submission" date="2019-06" db="EMBL/GenBank/DDBJ databases">
        <title>Sequencing the genomes of 1000 actinobacteria strains.</title>
        <authorList>
            <person name="Klenk H.-P."/>
        </authorList>
    </citation>
    <scope>NUCLEOTIDE SEQUENCE [LARGE SCALE GENOMIC DNA]</scope>
    <source>
        <strain evidence="1 2">DSM 44826</strain>
    </source>
</reference>
<proteinExistence type="predicted"/>
<dbReference type="RefSeq" id="WP_170304790.1">
    <property type="nucleotide sequence ID" value="NZ_BAAAMZ010000055.1"/>
</dbReference>